<dbReference type="PANTHER" id="PTHR43664">
    <property type="entry name" value="MONOAMINE OXIDASE-RELATED"/>
    <property type="match status" value="1"/>
</dbReference>
<dbReference type="STRING" id="629680.SAMN04489751_2406"/>
<dbReference type="RefSeq" id="WP_092105901.1">
    <property type="nucleotide sequence ID" value="NZ_LT629739.1"/>
</dbReference>
<dbReference type="InterPro" id="IPR052342">
    <property type="entry name" value="MCH/BMMD"/>
</dbReference>
<dbReference type="Pfam" id="PF19315">
    <property type="entry name" value="MC_hydratase"/>
    <property type="match status" value="1"/>
</dbReference>
<keyword evidence="2" id="KW-1185">Reference proteome</keyword>
<dbReference type="Gene3D" id="3.10.129.10">
    <property type="entry name" value="Hotdog Thioesterase"/>
    <property type="match status" value="1"/>
</dbReference>
<dbReference type="OrthoDB" id="9796589at2"/>
<organism evidence="1 2">
    <name type="scientific">Brevibacterium sandarakinum</name>
    <dbReference type="NCBI Taxonomy" id="629680"/>
    <lineage>
        <taxon>Bacteria</taxon>
        <taxon>Bacillati</taxon>
        <taxon>Actinomycetota</taxon>
        <taxon>Actinomycetes</taxon>
        <taxon>Micrococcales</taxon>
        <taxon>Brevibacteriaceae</taxon>
        <taxon>Brevibacterium</taxon>
    </lineage>
</organism>
<dbReference type="InterPro" id="IPR029069">
    <property type="entry name" value="HotDog_dom_sf"/>
</dbReference>
<accession>A0A1H1TLJ9</accession>
<dbReference type="CDD" id="cd03451">
    <property type="entry name" value="FkbR2"/>
    <property type="match status" value="1"/>
</dbReference>
<dbReference type="PANTHER" id="PTHR43664:SF1">
    <property type="entry name" value="BETA-METHYLMALYL-COA DEHYDRATASE"/>
    <property type="match status" value="1"/>
</dbReference>
<protein>
    <submittedName>
        <fullName evidence="1">Acyl dehydratase</fullName>
    </submittedName>
</protein>
<sequence length="170" mass="19115">MTTHTGWHGRYFEDFVIGDVYEHPLGRTVTTTDNMWFTLLTQNTAPVHFDHEYAKKTEFGQPLVNSAFTLSLVTGQTVGDVSQNVFANLAWDKIKLPKPVFEGDTLHSRTTVLDRRESSSRPSVGIVSVATEGFNQREEVVVSFERTVMVYRRGFGPRAEASTPTTSQEN</sequence>
<name>A0A1H1TLJ9_BRESA</name>
<evidence type="ECO:0000313" key="1">
    <source>
        <dbReference type="EMBL" id="SDS61100.1"/>
    </source>
</evidence>
<dbReference type="SUPFAM" id="SSF54637">
    <property type="entry name" value="Thioesterase/thiol ester dehydrase-isomerase"/>
    <property type="match status" value="1"/>
</dbReference>
<dbReference type="AlphaFoldDB" id="A0A1H1TLJ9"/>
<dbReference type="Proteomes" id="UP000199700">
    <property type="component" value="Chromosome"/>
</dbReference>
<proteinExistence type="predicted"/>
<reference evidence="1" key="1">
    <citation type="submission" date="2016-10" db="EMBL/GenBank/DDBJ databases">
        <authorList>
            <person name="Varghese N."/>
            <person name="Submissions S."/>
        </authorList>
    </citation>
    <scope>NUCLEOTIDE SEQUENCE [LARGE SCALE GENOMIC DNA]</scope>
    <source>
        <strain evidence="1">DSM 22082</strain>
    </source>
</reference>
<dbReference type="GO" id="GO:0016829">
    <property type="term" value="F:lyase activity"/>
    <property type="evidence" value="ECO:0007669"/>
    <property type="project" value="InterPro"/>
</dbReference>
<dbReference type="InterPro" id="IPR048274">
    <property type="entry name" value="MC_hydratase"/>
</dbReference>
<evidence type="ECO:0000313" key="2">
    <source>
        <dbReference type="Proteomes" id="UP000199700"/>
    </source>
</evidence>
<gene>
    <name evidence="1" type="ORF">SAMN04489751_2406</name>
</gene>
<dbReference type="EMBL" id="LT629739">
    <property type="protein sequence ID" value="SDS61100.1"/>
    <property type="molecule type" value="Genomic_DNA"/>
</dbReference>